<evidence type="ECO:0000313" key="4">
    <source>
        <dbReference type="EMBL" id="GLQ52808.1"/>
    </source>
</evidence>
<dbReference type="InterPro" id="IPR051737">
    <property type="entry name" value="L-xylulose/Carbonyl_redctase"/>
</dbReference>
<dbReference type="Gene3D" id="3.40.50.720">
    <property type="entry name" value="NAD(P)-binding Rossmann-like Domain"/>
    <property type="match status" value="1"/>
</dbReference>
<dbReference type="InterPro" id="IPR002347">
    <property type="entry name" value="SDR_fam"/>
</dbReference>
<reference evidence="5" key="1">
    <citation type="journal article" date="2019" name="Int. J. Syst. Evol. Microbiol.">
        <title>The Global Catalogue of Microorganisms (GCM) 10K type strain sequencing project: providing services to taxonomists for standard genome sequencing and annotation.</title>
        <authorList>
            <consortium name="The Broad Institute Genomics Platform"/>
            <consortium name="The Broad Institute Genome Sequencing Center for Infectious Disease"/>
            <person name="Wu L."/>
            <person name="Ma J."/>
        </authorList>
    </citation>
    <scope>NUCLEOTIDE SEQUENCE [LARGE SCALE GENOMIC DNA]</scope>
    <source>
        <strain evidence="5">NBRC 112416</strain>
    </source>
</reference>
<comment type="subunit">
    <text evidence="2">Homotetramer.</text>
</comment>
<dbReference type="Pfam" id="PF13561">
    <property type="entry name" value="adh_short_C2"/>
    <property type="match status" value="1"/>
</dbReference>
<evidence type="ECO:0000256" key="3">
    <source>
        <dbReference type="ARBA" id="ARBA00022857"/>
    </source>
</evidence>
<dbReference type="InterPro" id="IPR036291">
    <property type="entry name" value="NAD(P)-bd_dom_sf"/>
</dbReference>
<comment type="caution">
    <text evidence="4">The sequence shown here is derived from an EMBL/GenBank/DDBJ whole genome shotgun (WGS) entry which is preliminary data.</text>
</comment>
<name>A0ABQ5VZC6_9HYPH</name>
<dbReference type="InterPro" id="IPR020904">
    <property type="entry name" value="Sc_DH/Rdtase_CS"/>
</dbReference>
<sequence length="241" mass="24805">MDFSGKSVLVTGAGKGIGRAVAAMLAARGAAVKAMTRSREDLDDLKTELGAVPFEVDLADAEAARAAARSAMPADFLVNCAGTTTLDAFLDVPAETFDHIMAVNVRAAMIVAQEYARSCITRGVKGAIVNVSSISSTTGFADHAAYCASKGALDAMSRVMANELGSHGIRVNTVNPIVTLTPMAVKAWSDPEKAGPVLGRIPIGRFVEPDEVAEAICYLLGDGASAISGTSLVIDGGFSAR</sequence>
<dbReference type="RefSeq" id="WP_284338279.1">
    <property type="nucleotide sequence ID" value="NZ_BSNS01000001.1"/>
</dbReference>
<dbReference type="PRINTS" id="PR00080">
    <property type="entry name" value="SDRFAMILY"/>
</dbReference>
<dbReference type="PANTHER" id="PTHR44252:SF3">
    <property type="entry name" value="D-ERYTHRULOSE REDUCTASE-RELATED"/>
    <property type="match status" value="1"/>
</dbReference>
<evidence type="ECO:0000313" key="5">
    <source>
        <dbReference type="Proteomes" id="UP001156691"/>
    </source>
</evidence>
<dbReference type="SUPFAM" id="SSF51735">
    <property type="entry name" value="NAD(P)-binding Rossmann-fold domains"/>
    <property type="match status" value="1"/>
</dbReference>
<dbReference type="PRINTS" id="PR00081">
    <property type="entry name" value="GDHRDH"/>
</dbReference>
<organism evidence="4 5">
    <name type="scientific">Devosia nitrariae</name>
    <dbReference type="NCBI Taxonomy" id="2071872"/>
    <lineage>
        <taxon>Bacteria</taxon>
        <taxon>Pseudomonadati</taxon>
        <taxon>Pseudomonadota</taxon>
        <taxon>Alphaproteobacteria</taxon>
        <taxon>Hyphomicrobiales</taxon>
        <taxon>Devosiaceae</taxon>
        <taxon>Devosia</taxon>
    </lineage>
</organism>
<proteinExistence type="inferred from homology"/>
<protein>
    <submittedName>
        <fullName evidence="4">Short-chain dehydrogenase</fullName>
    </submittedName>
</protein>
<comment type="similarity">
    <text evidence="1">Belongs to the short-chain dehydrogenases/reductases (SDR) family.</text>
</comment>
<evidence type="ECO:0000256" key="1">
    <source>
        <dbReference type="ARBA" id="ARBA00006484"/>
    </source>
</evidence>
<evidence type="ECO:0000256" key="2">
    <source>
        <dbReference type="ARBA" id="ARBA00011881"/>
    </source>
</evidence>
<dbReference type="EMBL" id="BSNS01000001">
    <property type="protein sequence ID" value="GLQ52808.1"/>
    <property type="molecule type" value="Genomic_DNA"/>
</dbReference>
<gene>
    <name evidence="4" type="primary">cbr</name>
    <name evidence="4" type="ORF">GCM10010862_00660</name>
</gene>
<dbReference type="PANTHER" id="PTHR44252">
    <property type="entry name" value="D-ERYTHRULOSE REDUCTASE"/>
    <property type="match status" value="1"/>
</dbReference>
<dbReference type="Proteomes" id="UP001156691">
    <property type="component" value="Unassembled WGS sequence"/>
</dbReference>
<keyword evidence="3" id="KW-0521">NADP</keyword>
<keyword evidence="5" id="KW-1185">Reference proteome</keyword>
<dbReference type="PROSITE" id="PS00061">
    <property type="entry name" value="ADH_SHORT"/>
    <property type="match status" value="1"/>
</dbReference>
<accession>A0ABQ5VZC6</accession>